<feature type="domain" description="N-(5'phosphoribosyl) anthranilate isomerase (PRAI)" evidence="10">
    <location>
        <begin position="10"/>
        <end position="204"/>
    </location>
</feature>
<evidence type="ECO:0000256" key="2">
    <source>
        <dbReference type="ARBA" id="ARBA00004664"/>
    </source>
</evidence>
<comment type="caution">
    <text evidence="11">The sequence shown here is derived from an EMBL/GenBank/DDBJ whole genome shotgun (WGS) entry which is preliminary data.</text>
</comment>
<dbReference type="CDD" id="cd00405">
    <property type="entry name" value="PRAI"/>
    <property type="match status" value="1"/>
</dbReference>
<evidence type="ECO:0000313" key="11">
    <source>
        <dbReference type="EMBL" id="MRG91536.1"/>
    </source>
</evidence>
<dbReference type="InterPro" id="IPR044643">
    <property type="entry name" value="TrpF_fam"/>
</dbReference>
<evidence type="ECO:0000256" key="5">
    <source>
        <dbReference type="ARBA" id="ARBA00022605"/>
    </source>
</evidence>
<evidence type="ECO:0000313" key="12">
    <source>
        <dbReference type="Proteomes" id="UP000440224"/>
    </source>
</evidence>
<comment type="pathway">
    <text evidence="2 9">Amino-acid biosynthesis; L-tryptophan biosynthesis; L-tryptophan from chorismate: step 3/5.</text>
</comment>
<evidence type="ECO:0000256" key="3">
    <source>
        <dbReference type="ARBA" id="ARBA00012572"/>
    </source>
</evidence>
<keyword evidence="5 9" id="KW-0028">Amino-acid biosynthesis</keyword>
<dbReference type="SUPFAM" id="SSF51366">
    <property type="entry name" value="Ribulose-phoshate binding barrel"/>
    <property type="match status" value="1"/>
</dbReference>
<dbReference type="RefSeq" id="WP_338046251.1">
    <property type="nucleotide sequence ID" value="NZ_WJIE01000002.1"/>
</dbReference>
<dbReference type="HAMAP" id="MF_00135">
    <property type="entry name" value="PRAI"/>
    <property type="match status" value="1"/>
</dbReference>
<dbReference type="Gene3D" id="3.20.20.70">
    <property type="entry name" value="Aldolase class I"/>
    <property type="match status" value="1"/>
</dbReference>
<dbReference type="InterPro" id="IPR013785">
    <property type="entry name" value="Aldolase_TIM"/>
</dbReference>
<evidence type="ECO:0000256" key="1">
    <source>
        <dbReference type="ARBA" id="ARBA00001164"/>
    </source>
</evidence>
<dbReference type="Pfam" id="PF00697">
    <property type="entry name" value="PRAI"/>
    <property type="match status" value="1"/>
</dbReference>
<dbReference type="Proteomes" id="UP000440224">
    <property type="component" value="Unassembled WGS sequence"/>
</dbReference>
<evidence type="ECO:0000259" key="10">
    <source>
        <dbReference type="Pfam" id="PF00697"/>
    </source>
</evidence>
<accession>A0A6N7PL25</accession>
<keyword evidence="12" id="KW-1185">Reference proteome</keyword>
<dbReference type="InterPro" id="IPR001240">
    <property type="entry name" value="PRAI_dom"/>
</dbReference>
<evidence type="ECO:0000256" key="6">
    <source>
        <dbReference type="ARBA" id="ARBA00022822"/>
    </source>
</evidence>
<dbReference type="GO" id="GO:0000162">
    <property type="term" value="P:L-tryptophan biosynthetic process"/>
    <property type="evidence" value="ECO:0007669"/>
    <property type="project" value="UniProtKB-UniRule"/>
</dbReference>
<dbReference type="AlphaFoldDB" id="A0A6N7PL25"/>
<dbReference type="GO" id="GO:0004640">
    <property type="term" value="F:phosphoribosylanthranilate isomerase activity"/>
    <property type="evidence" value="ECO:0007669"/>
    <property type="project" value="UniProtKB-UniRule"/>
</dbReference>
<dbReference type="EMBL" id="WJIE01000002">
    <property type="protein sequence ID" value="MRG91536.1"/>
    <property type="molecule type" value="Genomic_DNA"/>
</dbReference>
<reference evidence="11 12" key="1">
    <citation type="submission" date="2019-10" db="EMBL/GenBank/DDBJ databases">
        <title>A soil myxobacterium in the family Polyangiaceae.</title>
        <authorList>
            <person name="Li Y."/>
            <person name="Wang J."/>
        </authorList>
    </citation>
    <scope>NUCLEOTIDE SEQUENCE [LARGE SCALE GENOMIC DNA]</scope>
    <source>
        <strain evidence="11 12">DSM 14734</strain>
    </source>
</reference>
<keyword evidence="6 9" id="KW-0822">Tryptophan biosynthesis</keyword>
<dbReference type="PANTHER" id="PTHR42894:SF1">
    <property type="entry name" value="N-(5'-PHOSPHORIBOSYL)ANTHRANILATE ISOMERASE"/>
    <property type="match status" value="1"/>
</dbReference>
<proteinExistence type="inferred from homology"/>
<evidence type="ECO:0000256" key="8">
    <source>
        <dbReference type="ARBA" id="ARBA00023235"/>
    </source>
</evidence>
<evidence type="ECO:0000256" key="4">
    <source>
        <dbReference type="ARBA" id="ARBA00022272"/>
    </source>
</evidence>
<dbReference type="PANTHER" id="PTHR42894">
    <property type="entry name" value="N-(5'-PHOSPHORIBOSYL)ANTHRANILATE ISOMERASE"/>
    <property type="match status" value="1"/>
</dbReference>
<comment type="catalytic activity">
    <reaction evidence="1 9">
        <text>N-(5-phospho-beta-D-ribosyl)anthranilate = 1-(2-carboxyphenylamino)-1-deoxy-D-ribulose 5-phosphate</text>
        <dbReference type="Rhea" id="RHEA:21540"/>
        <dbReference type="ChEBI" id="CHEBI:18277"/>
        <dbReference type="ChEBI" id="CHEBI:58613"/>
        <dbReference type="EC" id="5.3.1.24"/>
    </reaction>
</comment>
<dbReference type="InterPro" id="IPR011060">
    <property type="entry name" value="RibuloseP-bd_barrel"/>
</dbReference>
<sequence>MSRTPPPLHIKICGLTRASDVEVAVAAGADMIGLNFVPGSSRRIDVALARTLVRAARGRVEVVGVVADLDSLEVQALLTDVGLDRVQLHGDERPEVLGALGPRAFKALRVGSAEDVALAAQYGGDLLLVDARVPGKQGGTGVRVDPSLVVELARVRRLLLAGGLDPDNVAEAVRGVRPWGVDVASGVESAPGIKDERKVRVFVDEARRAAQEAADAADGASGA</sequence>
<evidence type="ECO:0000256" key="7">
    <source>
        <dbReference type="ARBA" id="ARBA00023141"/>
    </source>
</evidence>
<name>A0A6N7PL25_9BACT</name>
<dbReference type="EC" id="5.3.1.24" evidence="3 9"/>
<keyword evidence="8 9" id="KW-0413">Isomerase</keyword>
<evidence type="ECO:0000256" key="9">
    <source>
        <dbReference type="HAMAP-Rule" id="MF_00135"/>
    </source>
</evidence>
<comment type="similarity">
    <text evidence="9">Belongs to the TrpF family.</text>
</comment>
<organism evidence="11 12">
    <name type="scientific">Polyangium spumosum</name>
    <dbReference type="NCBI Taxonomy" id="889282"/>
    <lineage>
        <taxon>Bacteria</taxon>
        <taxon>Pseudomonadati</taxon>
        <taxon>Myxococcota</taxon>
        <taxon>Polyangia</taxon>
        <taxon>Polyangiales</taxon>
        <taxon>Polyangiaceae</taxon>
        <taxon>Polyangium</taxon>
    </lineage>
</organism>
<protein>
    <recommendedName>
        <fullName evidence="4 9">N-(5'-phosphoribosyl)anthranilate isomerase</fullName>
        <shortName evidence="9">PRAI</shortName>
        <ecNumber evidence="3 9">5.3.1.24</ecNumber>
    </recommendedName>
</protein>
<gene>
    <name evidence="9" type="primary">trpF</name>
    <name evidence="11" type="ORF">GF068_06300</name>
</gene>
<dbReference type="UniPathway" id="UPA00035">
    <property type="reaction ID" value="UER00042"/>
</dbReference>
<keyword evidence="7 9" id="KW-0057">Aromatic amino acid biosynthesis</keyword>